<proteinExistence type="predicted"/>
<gene>
    <name evidence="1" type="ORF">AB0C36_03505</name>
</gene>
<name>A0ABV3D9Z3_9ACTN</name>
<evidence type="ECO:0008006" key="3">
    <source>
        <dbReference type="Google" id="ProtNLM"/>
    </source>
</evidence>
<organism evidence="1 2">
    <name type="scientific">Streptodolium elevatio</name>
    <dbReference type="NCBI Taxonomy" id="3157996"/>
    <lineage>
        <taxon>Bacteria</taxon>
        <taxon>Bacillati</taxon>
        <taxon>Actinomycetota</taxon>
        <taxon>Actinomycetes</taxon>
        <taxon>Kitasatosporales</taxon>
        <taxon>Streptomycetaceae</taxon>
        <taxon>Streptodolium</taxon>
    </lineage>
</organism>
<dbReference type="InterPro" id="IPR014721">
    <property type="entry name" value="Ribsml_uS5_D2-typ_fold_subgr"/>
</dbReference>
<evidence type="ECO:0000313" key="1">
    <source>
        <dbReference type="EMBL" id="MEU8132553.1"/>
    </source>
</evidence>
<dbReference type="EMBL" id="JBEZFP010000005">
    <property type="protein sequence ID" value="MEU8132553.1"/>
    <property type="molecule type" value="Genomic_DNA"/>
</dbReference>
<comment type="caution">
    <text evidence="1">The sequence shown here is derived from an EMBL/GenBank/DDBJ whole genome shotgun (WGS) entry which is preliminary data.</text>
</comment>
<accession>A0ABV3D9Z3</accession>
<protein>
    <recommendedName>
        <fullName evidence="3">Galactokinase</fullName>
    </recommendedName>
</protein>
<dbReference type="SUPFAM" id="SSF54211">
    <property type="entry name" value="Ribosomal protein S5 domain 2-like"/>
    <property type="match status" value="1"/>
</dbReference>
<dbReference type="SUPFAM" id="SSF55060">
    <property type="entry name" value="GHMP Kinase, C-terminal domain"/>
    <property type="match status" value="1"/>
</dbReference>
<dbReference type="Gene3D" id="3.30.230.10">
    <property type="match status" value="1"/>
</dbReference>
<evidence type="ECO:0000313" key="2">
    <source>
        <dbReference type="Proteomes" id="UP001551482"/>
    </source>
</evidence>
<sequence length="351" mass="36038">MQLMDQRDADPVLRVVPYTFVQAFGYEPAGVWTAPYALRLAGVPGRSGIVTALGWQVVMAAAPRTDGILRAGSLNRPGDAVEIEVRGAVDRPVPPWAAPVVDAVHALAGTAPQNAGLDLIVHADLPDAAGLAPSAPLTCAAALAWTSFHGPQLPVAALDALLRNVVAPPDDTADAEALRSAVLYGGESRALIVGPVGPTGELPLDLAAAGLRAMLVIPRDRGVPHTGMASVVESLRGARDETERAQRMEAYLRDRELPRALSLLTASHLSRVPGYGTGWAEADATVDAVKLAGAVGARLAGGTGSAAVTAFVPAALLSGVRAAAVSAFRDRGRLTPRFLTATGGRPAGPVT</sequence>
<reference evidence="1 2" key="1">
    <citation type="submission" date="2024-06" db="EMBL/GenBank/DDBJ databases">
        <title>The Natural Products Discovery Center: Release of the First 8490 Sequenced Strains for Exploring Actinobacteria Biosynthetic Diversity.</title>
        <authorList>
            <person name="Kalkreuter E."/>
            <person name="Kautsar S.A."/>
            <person name="Yang D."/>
            <person name="Bader C.D."/>
            <person name="Teijaro C.N."/>
            <person name="Fluegel L."/>
            <person name="Davis C.M."/>
            <person name="Simpson J.R."/>
            <person name="Lauterbach L."/>
            <person name="Steele A.D."/>
            <person name="Gui C."/>
            <person name="Meng S."/>
            <person name="Li G."/>
            <person name="Viehrig K."/>
            <person name="Ye F."/>
            <person name="Su P."/>
            <person name="Kiefer A.F."/>
            <person name="Nichols A."/>
            <person name="Cepeda A.J."/>
            <person name="Yan W."/>
            <person name="Fan B."/>
            <person name="Jiang Y."/>
            <person name="Adhikari A."/>
            <person name="Zheng C.-J."/>
            <person name="Schuster L."/>
            <person name="Cowan T.M."/>
            <person name="Smanski M.J."/>
            <person name="Chevrette M.G."/>
            <person name="De Carvalho L.P.S."/>
            <person name="Shen B."/>
        </authorList>
    </citation>
    <scope>NUCLEOTIDE SEQUENCE [LARGE SCALE GENOMIC DNA]</scope>
    <source>
        <strain evidence="1 2">NPDC048946</strain>
    </source>
</reference>
<dbReference type="RefSeq" id="WP_358348548.1">
    <property type="nucleotide sequence ID" value="NZ_JBEZFP010000005.1"/>
</dbReference>
<dbReference type="InterPro" id="IPR020568">
    <property type="entry name" value="Ribosomal_Su5_D2-typ_SF"/>
</dbReference>
<keyword evidence="2" id="KW-1185">Reference proteome</keyword>
<dbReference type="Gene3D" id="3.30.70.890">
    <property type="entry name" value="GHMP kinase, C-terminal domain"/>
    <property type="match status" value="1"/>
</dbReference>
<dbReference type="InterPro" id="IPR036554">
    <property type="entry name" value="GHMP_kinase_C_sf"/>
</dbReference>
<dbReference type="Proteomes" id="UP001551482">
    <property type="component" value="Unassembled WGS sequence"/>
</dbReference>